<dbReference type="EMBL" id="PETS01000024">
    <property type="protein sequence ID" value="PIV51950.1"/>
    <property type="molecule type" value="Genomic_DNA"/>
</dbReference>
<proteinExistence type="predicted"/>
<organism evidence="1 2">
    <name type="scientific">Candidatus Falkowbacteria bacterium CG02_land_8_20_14_3_00_36_14</name>
    <dbReference type="NCBI Taxonomy" id="1974560"/>
    <lineage>
        <taxon>Bacteria</taxon>
        <taxon>Candidatus Falkowiibacteriota</taxon>
    </lineage>
</organism>
<comment type="caution">
    <text evidence="1">The sequence shown here is derived from an EMBL/GenBank/DDBJ whole genome shotgun (WGS) entry which is preliminary data.</text>
</comment>
<dbReference type="Proteomes" id="UP000228896">
    <property type="component" value="Unassembled WGS sequence"/>
</dbReference>
<name>A0A2M7DQB8_9BACT</name>
<evidence type="ECO:0000313" key="1">
    <source>
        <dbReference type="EMBL" id="PIV51950.1"/>
    </source>
</evidence>
<dbReference type="AlphaFoldDB" id="A0A2M7DQB8"/>
<accession>A0A2M7DQB8</accession>
<protein>
    <submittedName>
        <fullName evidence="1">Uncharacterized protein</fullName>
    </submittedName>
</protein>
<sequence length="275" mass="33006">MDKKRDKEIKFKLFTKISNRHSINKNMAELIKQTNFYSEERALKEASKMQKKIESGEASDYNEDEKIIEKEKILGKIDFSEKQNREKFEELPQDKKRNLINTSFLVALEENERVKKDRQKKVENYRKYGKYAKHIYEIVVEIFQSKNMSSRAWRKKILRFHKLPAEAMFVFKKLKEENININEIPPDILKKILIRAFSLIDRKDDYDRDLAQKIGHFELLRWRNKEDLQNEDSFKKIVATLREHAVIKVTRTKAGQKPRVTFQPKGEYHKNENLL</sequence>
<reference evidence="2" key="1">
    <citation type="submission" date="2017-09" db="EMBL/GenBank/DDBJ databases">
        <title>Depth-based differentiation of microbial function through sediment-hosted aquifers and enrichment of novel symbionts in the deep terrestrial subsurface.</title>
        <authorList>
            <person name="Probst A.J."/>
            <person name="Ladd B."/>
            <person name="Jarett J.K."/>
            <person name="Geller-Mcgrath D.E."/>
            <person name="Sieber C.M.K."/>
            <person name="Emerson J.B."/>
            <person name="Anantharaman K."/>
            <person name="Thomas B.C."/>
            <person name="Malmstrom R."/>
            <person name="Stieglmeier M."/>
            <person name="Klingl A."/>
            <person name="Woyke T."/>
            <person name="Ryan C.M."/>
            <person name="Banfield J.F."/>
        </authorList>
    </citation>
    <scope>NUCLEOTIDE SEQUENCE [LARGE SCALE GENOMIC DNA]</scope>
</reference>
<gene>
    <name evidence="1" type="ORF">COS18_01335</name>
</gene>
<evidence type="ECO:0000313" key="2">
    <source>
        <dbReference type="Proteomes" id="UP000228896"/>
    </source>
</evidence>